<keyword evidence="1" id="KW-0472">Membrane</keyword>
<evidence type="ECO:0000313" key="3">
    <source>
        <dbReference type="EMBL" id="MBB5913164.1"/>
    </source>
</evidence>
<reference evidence="3 4" key="1">
    <citation type="submission" date="2020-08" db="EMBL/GenBank/DDBJ databases">
        <title>Sequencing the genomes of 1000 actinobacteria strains.</title>
        <authorList>
            <person name="Klenk H.-P."/>
        </authorList>
    </citation>
    <scope>NUCLEOTIDE SEQUENCE [LARGE SCALE GENOMIC DNA]</scope>
    <source>
        <strain evidence="3 4">DSM 43582</strain>
    </source>
</reference>
<dbReference type="Proteomes" id="UP000540412">
    <property type="component" value="Unassembled WGS sequence"/>
</dbReference>
<evidence type="ECO:0000256" key="2">
    <source>
        <dbReference type="SAM" id="SignalP"/>
    </source>
</evidence>
<evidence type="ECO:0000256" key="1">
    <source>
        <dbReference type="SAM" id="Phobius"/>
    </source>
</evidence>
<dbReference type="EMBL" id="JACHIT010000001">
    <property type="protein sequence ID" value="MBB5913164.1"/>
    <property type="molecule type" value="Genomic_DNA"/>
</dbReference>
<keyword evidence="1" id="KW-1133">Transmembrane helix</keyword>
<protein>
    <submittedName>
        <fullName evidence="3">Uncharacterized protein</fullName>
    </submittedName>
</protein>
<dbReference type="AlphaFoldDB" id="A0A7W9PBS3"/>
<feature type="chain" id="PRO_5030794532" evidence="2">
    <location>
        <begin position="20"/>
        <end position="110"/>
    </location>
</feature>
<keyword evidence="1" id="KW-0812">Transmembrane</keyword>
<feature type="transmembrane region" description="Helical" evidence="1">
    <location>
        <begin position="77"/>
        <end position="98"/>
    </location>
</feature>
<proteinExistence type="predicted"/>
<accession>A0A7W9PBS3</accession>
<sequence length="110" mass="11327">MRMLMLVLAIVGALVGAGAASSVAVIAERGAPAVPSPPEPVERSGYSCDQQSEVVAVAISYSNSNPWELSTLPDPEAVALLGAVAGALVGVAAGYWFGRTGWTLRWERTG</sequence>
<dbReference type="RefSeq" id="WP_157185349.1">
    <property type="nucleotide sequence ID" value="NZ_JACHIT010000001.1"/>
</dbReference>
<feature type="signal peptide" evidence="2">
    <location>
        <begin position="1"/>
        <end position="19"/>
    </location>
</feature>
<keyword evidence="2" id="KW-0732">Signal</keyword>
<comment type="caution">
    <text evidence="3">The sequence shown here is derived from an EMBL/GenBank/DDBJ whole genome shotgun (WGS) entry which is preliminary data.</text>
</comment>
<gene>
    <name evidence="3" type="ORF">BJY24_002031</name>
</gene>
<evidence type="ECO:0000313" key="4">
    <source>
        <dbReference type="Proteomes" id="UP000540412"/>
    </source>
</evidence>
<name>A0A7W9PBS3_9NOCA</name>
<keyword evidence="4" id="KW-1185">Reference proteome</keyword>
<organism evidence="3 4">
    <name type="scientific">Nocardia transvalensis</name>
    <dbReference type="NCBI Taxonomy" id="37333"/>
    <lineage>
        <taxon>Bacteria</taxon>
        <taxon>Bacillati</taxon>
        <taxon>Actinomycetota</taxon>
        <taxon>Actinomycetes</taxon>
        <taxon>Mycobacteriales</taxon>
        <taxon>Nocardiaceae</taxon>
        <taxon>Nocardia</taxon>
    </lineage>
</organism>